<feature type="region of interest" description="Disordered" evidence="3">
    <location>
        <begin position="114"/>
        <end position="143"/>
    </location>
</feature>
<dbReference type="InterPro" id="IPR045322">
    <property type="entry name" value="HECTD1/TRIP12-like"/>
</dbReference>
<dbReference type="EMBL" id="ADBV01001056">
    <property type="protein sequence ID" value="EJW85644.1"/>
    <property type="molecule type" value="Genomic_DNA"/>
</dbReference>
<comment type="catalytic activity">
    <reaction evidence="2">
        <text>S-ubiquitinyl-[E2 ubiquitin-conjugating enzyme]-L-cysteine + [acceptor protein]-L-lysine = [E2 ubiquitin-conjugating enzyme]-L-cysteine + N(6)-ubiquitinyl-[acceptor protein]-L-lysine.</text>
        <dbReference type="EC" id="2.3.2.26"/>
    </reaction>
</comment>
<dbReference type="EC" id="2.3.2.26" evidence="2"/>
<dbReference type="GO" id="GO:0006974">
    <property type="term" value="P:DNA damage response"/>
    <property type="evidence" value="ECO:0007669"/>
    <property type="project" value="TreeGrafter"/>
</dbReference>
<evidence type="ECO:0000256" key="1">
    <source>
        <dbReference type="ARBA" id="ARBA00022679"/>
    </source>
</evidence>
<accession>J9FE62</accession>
<comment type="pathway">
    <text evidence="2">Protein modification; protein ubiquitination.</text>
</comment>
<gene>
    <name evidence="4" type="ORF">WUBG_03446</name>
</gene>
<keyword evidence="1 2" id="KW-0808">Transferase</keyword>
<comment type="caution">
    <text evidence="4">The sequence shown here is derived from an EMBL/GenBank/DDBJ whole genome shotgun (WGS) entry which is preliminary data.</text>
</comment>
<dbReference type="GO" id="GO:0043161">
    <property type="term" value="P:proteasome-mediated ubiquitin-dependent protein catabolic process"/>
    <property type="evidence" value="ECO:0007669"/>
    <property type="project" value="TreeGrafter"/>
</dbReference>
<keyword evidence="2" id="KW-0833">Ubl conjugation pathway</keyword>
<dbReference type="PANTHER" id="PTHR45670:SF13">
    <property type="entry name" value="E3 UBIQUITIN-PROTEIN LIGASE TRIP12"/>
    <property type="match status" value="1"/>
</dbReference>
<proteinExistence type="inferred from homology"/>
<comment type="function">
    <text evidence="2">E3 ubiquitin-protein ligase which accepts ubiquitin from an E2 ubiquitin-conjugating enzyme in the form of a thioester and then directly transfers the ubiquitin to targeted substrates.</text>
</comment>
<dbReference type="GO" id="GO:0016607">
    <property type="term" value="C:nuclear speck"/>
    <property type="evidence" value="ECO:0007669"/>
    <property type="project" value="TreeGrafter"/>
</dbReference>
<evidence type="ECO:0000256" key="2">
    <source>
        <dbReference type="RuleBase" id="RU369009"/>
    </source>
</evidence>
<protein>
    <recommendedName>
        <fullName evidence="2">E3 ubiquitin-protein ligase</fullName>
        <ecNumber evidence="2">2.3.2.26</ecNumber>
    </recommendedName>
</protein>
<organism evidence="4 5">
    <name type="scientific">Wuchereria bancrofti</name>
    <dbReference type="NCBI Taxonomy" id="6293"/>
    <lineage>
        <taxon>Eukaryota</taxon>
        <taxon>Metazoa</taxon>
        <taxon>Ecdysozoa</taxon>
        <taxon>Nematoda</taxon>
        <taxon>Chromadorea</taxon>
        <taxon>Rhabditida</taxon>
        <taxon>Spirurina</taxon>
        <taxon>Spiruromorpha</taxon>
        <taxon>Filarioidea</taxon>
        <taxon>Onchocercidae</taxon>
        <taxon>Wuchereria</taxon>
    </lineage>
</organism>
<evidence type="ECO:0000313" key="4">
    <source>
        <dbReference type="EMBL" id="EJW85644.1"/>
    </source>
</evidence>
<feature type="non-terminal residue" evidence="4">
    <location>
        <position position="1"/>
    </location>
</feature>
<evidence type="ECO:0000256" key="3">
    <source>
        <dbReference type="SAM" id="MobiDB-lite"/>
    </source>
</evidence>
<dbReference type="Proteomes" id="UP000004810">
    <property type="component" value="Unassembled WGS sequence"/>
</dbReference>
<evidence type="ECO:0000313" key="5">
    <source>
        <dbReference type="Proteomes" id="UP000004810"/>
    </source>
</evidence>
<dbReference type="GO" id="GO:0000209">
    <property type="term" value="P:protein polyubiquitination"/>
    <property type="evidence" value="ECO:0007669"/>
    <property type="project" value="TreeGrafter"/>
</dbReference>
<name>J9FE62_WUCBA</name>
<dbReference type="AlphaFoldDB" id="J9FE62"/>
<dbReference type="PANTHER" id="PTHR45670">
    <property type="entry name" value="E3 UBIQUITIN-PROTEIN LIGASE TRIP12"/>
    <property type="match status" value="1"/>
</dbReference>
<comment type="similarity">
    <text evidence="2">Belongs to the UPL family. K-HECT subfamily.</text>
</comment>
<feature type="region of interest" description="Disordered" evidence="3">
    <location>
        <begin position="203"/>
        <end position="228"/>
    </location>
</feature>
<dbReference type="GO" id="GO:0061630">
    <property type="term" value="F:ubiquitin protein ligase activity"/>
    <property type="evidence" value="ECO:0007669"/>
    <property type="project" value="UniProtKB-UniRule"/>
</dbReference>
<dbReference type="UniPathway" id="UPA00143"/>
<feature type="compositionally biased region" description="Acidic residues" evidence="3">
    <location>
        <begin position="117"/>
        <end position="130"/>
    </location>
</feature>
<sequence length="228" mass="24916">PDNLRPADESDCWVAFEILVSKLLASVAQHEQFQVKVTDMGGIVTGSSGGALRGSQALRFFQTHQIRCNLKRHPTCRDLKEWRHGHGSIKVDPFTSISAIERYLLDRGIGYVRAEDSSGDEDGSDDDEMPSEGSISGGNSQPGRIEILINDEKIPGHMSILQALRQFGQVSLGDNVDHFAVATGIWVNTHTLYYRAAAPTSTEISEEPVVSVSTTKLPSGKPEKRKNG</sequence>
<reference evidence="5" key="1">
    <citation type="submission" date="2012-08" db="EMBL/GenBank/DDBJ databases">
        <title>The Genome Sequence of Wuchereria bancrofti.</title>
        <authorList>
            <person name="Nutman T.B."/>
            <person name="Fink D.L."/>
            <person name="Russ C."/>
            <person name="Young S."/>
            <person name="Zeng Q."/>
            <person name="Koehrsen M."/>
            <person name="Alvarado L."/>
            <person name="Berlin A."/>
            <person name="Chapman S.B."/>
            <person name="Chen Z."/>
            <person name="Freedman E."/>
            <person name="Gellesch M."/>
            <person name="Goldberg J."/>
            <person name="Griggs A."/>
            <person name="Gujja S."/>
            <person name="Heilman E.R."/>
            <person name="Heiman D."/>
            <person name="Hepburn T."/>
            <person name="Howarth C."/>
            <person name="Jen D."/>
            <person name="Larson L."/>
            <person name="Lewis B."/>
            <person name="Mehta T."/>
            <person name="Park D."/>
            <person name="Pearson M."/>
            <person name="Roberts A."/>
            <person name="Saif S."/>
            <person name="Shea T."/>
            <person name="Shenoy N."/>
            <person name="Sisk P."/>
            <person name="Stolte C."/>
            <person name="Sykes S."/>
            <person name="Walk T."/>
            <person name="White J."/>
            <person name="Yandava C."/>
            <person name="Haas B."/>
            <person name="Henn M.R."/>
            <person name="Nusbaum C."/>
            <person name="Birren B."/>
        </authorList>
    </citation>
    <scope>NUCLEOTIDE SEQUENCE [LARGE SCALE GENOMIC DNA]</scope>
    <source>
        <strain evidence="5">NA</strain>
    </source>
</reference>